<dbReference type="SUPFAM" id="SSF50494">
    <property type="entry name" value="Trypsin-like serine proteases"/>
    <property type="match status" value="1"/>
</dbReference>
<dbReference type="PANTHER" id="PTHR43019:SF23">
    <property type="entry name" value="PROTEASE DO-LIKE 5, CHLOROPLASTIC"/>
    <property type="match status" value="1"/>
</dbReference>
<dbReference type="InterPro" id="IPR001940">
    <property type="entry name" value="Peptidase_S1C"/>
</dbReference>
<dbReference type="AlphaFoldDB" id="A0A7X6DNQ5"/>
<evidence type="ECO:0000313" key="1">
    <source>
        <dbReference type="EMBL" id="NKE70472.1"/>
    </source>
</evidence>
<dbReference type="PANTHER" id="PTHR43019">
    <property type="entry name" value="SERINE ENDOPROTEASE DEGS"/>
    <property type="match status" value="1"/>
</dbReference>
<dbReference type="RefSeq" id="WP_168058718.1">
    <property type="nucleotide sequence ID" value="NZ_VTOW01000001.1"/>
</dbReference>
<sequence>MIYKLIGLAVMVSILALPKSGVSQTEGIVPSRINSAVYEVIVPKPPDDTLTYEKELPLDFLPFVIRNDKYYSIGTAFAINGTEFITAAHVLNLGVKSQFKEAFVRDNQGKVFAVDRMIKFSSRRDFAVFTVKDKSPSEYFDLNPNARINEKVYAVGNALGEGIVIRDGLYTSNTPEEVEGAWSWIRFSAAASPGNSGGPLLDSNGKVIGVITRKSPNENLNMALPIAEVRKADGSSAEIYQKSSYQLDVFDSIKTGTLDTQIKLPMPYGDFRNAYIRIQSEFNAKLLKELLSENQADLFPNGRGSKKLLHKNALSDFPQLIMKRPDGHWDAAPPEKVDRADLGNNGSIAMGRIRNSIFFKIQKPENIPLSDFYADSKLFMDLILKGMSWHRFVGPERVRILSFGKAEDESIHIDSYSRKWMVKTWAIPYIDQQVVTFSLPVPGGAVTMLRVGQTGETFDGHIPDLKVLADFVYVSFDGTFKKWREYLEMKEVIPPLFNTIELTVDPDDFRYKSKRLKLSCSSDIIKLTDQSMLTLGFSYYRSGNAIVWDVSKLFLNENNFKHNGFAVTRNMRADEDLDEIDLNRWQRLLEGEKPYDMKTYLIKDNTAISAVYKNISPVKTSTAASVLYDVTHVQSGIIDQGEMESALHKMIKNLTVLENE</sequence>
<protein>
    <submittedName>
        <fullName evidence="1">Trypsin-like peptidase domain-containing protein</fullName>
    </submittedName>
</protein>
<name>A0A7X6DNQ5_9BACT</name>
<dbReference type="PRINTS" id="PR00834">
    <property type="entry name" value="PROTEASES2C"/>
</dbReference>
<proteinExistence type="predicted"/>
<dbReference type="Proteomes" id="UP000534783">
    <property type="component" value="Unassembled WGS sequence"/>
</dbReference>
<dbReference type="GO" id="GO:0004252">
    <property type="term" value="F:serine-type endopeptidase activity"/>
    <property type="evidence" value="ECO:0007669"/>
    <property type="project" value="InterPro"/>
</dbReference>
<dbReference type="Pfam" id="PF13365">
    <property type="entry name" value="Trypsin_2"/>
    <property type="match status" value="1"/>
</dbReference>
<dbReference type="GO" id="GO:0006508">
    <property type="term" value="P:proteolysis"/>
    <property type="evidence" value="ECO:0007669"/>
    <property type="project" value="InterPro"/>
</dbReference>
<comment type="caution">
    <text evidence="1">The sequence shown here is derived from an EMBL/GenBank/DDBJ whole genome shotgun (WGS) entry which is preliminary data.</text>
</comment>
<reference evidence="1 2" key="1">
    <citation type="journal article" date="2020" name="Nature">
        <title>Bacterial chemolithoautotrophy via manganese oxidation.</title>
        <authorList>
            <person name="Yu H."/>
            <person name="Leadbetter J.R."/>
        </authorList>
    </citation>
    <scope>NUCLEOTIDE SEQUENCE [LARGE SCALE GENOMIC DNA]</scope>
    <source>
        <strain evidence="1 2">Mn-1</strain>
    </source>
</reference>
<dbReference type="Gene3D" id="2.40.10.10">
    <property type="entry name" value="Trypsin-like serine proteases"/>
    <property type="match status" value="2"/>
</dbReference>
<evidence type="ECO:0000313" key="2">
    <source>
        <dbReference type="Proteomes" id="UP000534783"/>
    </source>
</evidence>
<dbReference type="EMBL" id="VTOW01000001">
    <property type="protein sequence ID" value="NKE70472.1"/>
    <property type="molecule type" value="Genomic_DNA"/>
</dbReference>
<accession>A0A7X6DNQ5</accession>
<gene>
    <name evidence="1" type="ORF">MNODULE_06940</name>
</gene>
<dbReference type="InterPro" id="IPR043504">
    <property type="entry name" value="Peptidase_S1_PA_chymotrypsin"/>
</dbReference>
<dbReference type="InterPro" id="IPR009003">
    <property type="entry name" value="Peptidase_S1_PA"/>
</dbReference>
<organism evidence="1 2">
    <name type="scientific">Candidatus Manganitrophus noduliformans</name>
    <dbReference type="NCBI Taxonomy" id="2606439"/>
    <lineage>
        <taxon>Bacteria</taxon>
        <taxon>Pseudomonadati</taxon>
        <taxon>Nitrospirota</taxon>
        <taxon>Nitrospiria</taxon>
        <taxon>Candidatus Troglogloeales</taxon>
        <taxon>Candidatus Manganitrophaceae</taxon>
        <taxon>Candidatus Manganitrophus</taxon>
    </lineage>
</organism>
<keyword evidence="2" id="KW-1185">Reference proteome</keyword>